<gene>
    <name evidence="3" type="ORF">MNBD_GAMMA10-2651</name>
</gene>
<feature type="region of interest" description="Disordered" evidence="1">
    <location>
        <begin position="83"/>
        <end position="116"/>
    </location>
</feature>
<reference evidence="3" key="1">
    <citation type="submission" date="2018-06" db="EMBL/GenBank/DDBJ databases">
        <authorList>
            <person name="Zhirakovskaya E."/>
        </authorList>
    </citation>
    <scope>NUCLEOTIDE SEQUENCE</scope>
</reference>
<dbReference type="AlphaFoldDB" id="A0A3B0XI31"/>
<evidence type="ECO:0000256" key="2">
    <source>
        <dbReference type="SAM" id="Phobius"/>
    </source>
</evidence>
<sequence>MKKLFKVLIWSTIVTGIFISIIYYRYFLFSPEFNQPVDALMGDISEKIDIEIPLYQVPEDAMQADRVAFSHHANDVPAAISEEHYAEEKKPVNEVDEPNVEQEMAESQTPEGGGVAMPGAEIVDSGIVDSGMADSEMSDSGVTDSQLSLSDIVSAVKDTVNETLDVFRKEREQQSEQLTTDKASALSTSELLFKARLAYWNRDLKSAESTYIKLTEMVDDPNAYGELGNLYYMQSKWKKAGDAYYHAALKLKEIKQLDQAYHLLRIIR</sequence>
<keyword evidence="2" id="KW-0472">Membrane</keyword>
<organism evidence="3">
    <name type="scientific">hydrothermal vent metagenome</name>
    <dbReference type="NCBI Taxonomy" id="652676"/>
    <lineage>
        <taxon>unclassified sequences</taxon>
        <taxon>metagenomes</taxon>
        <taxon>ecological metagenomes</taxon>
    </lineage>
</organism>
<evidence type="ECO:0000256" key="1">
    <source>
        <dbReference type="SAM" id="MobiDB-lite"/>
    </source>
</evidence>
<accession>A0A3B0XI31</accession>
<evidence type="ECO:0000313" key="3">
    <source>
        <dbReference type="EMBL" id="VAW67321.1"/>
    </source>
</evidence>
<dbReference type="Gene3D" id="1.25.40.10">
    <property type="entry name" value="Tetratricopeptide repeat domain"/>
    <property type="match status" value="1"/>
</dbReference>
<feature type="transmembrane region" description="Helical" evidence="2">
    <location>
        <begin position="7"/>
        <end position="26"/>
    </location>
</feature>
<keyword evidence="2" id="KW-0812">Transmembrane</keyword>
<keyword evidence="2" id="KW-1133">Transmembrane helix</keyword>
<feature type="compositionally biased region" description="Basic and acidic residues" evidence="1">
    <location>
        <begin position="83"/>
        <end position="93"/>
    </location>
</feature>
<feature type="non-terminal residue" evidence="3">
    <location>
        <position position="268"/>
    </location>
</feature>
<proteinExistence type="predicted"/>
<protein>
    <submittedName>
        <fullName evidence="3">Uncharacterized protein</fullName>
    </submittedName>
</protein>
<feature type="compositionally biased region" description="Acidic residues" evidence="1">
    <location>
        <begin position="94"/>
        <end position="104"/>
    </location>
</feature>
<name>A0A3B0XI31_9ZZZZ</name>
<dbReference type="InterPro" id="IPR011990">
    <property type="entry name" value="TPR-like_helical_dom_sf"/>
</dbReference>
<dbReference type="EMBL" id="UOFJ01000267">
    <property type="protein sequence ID" value="VAW67321.1"/>
    <property type="molecule type" value="Genomic_DNA"/>
</dbReference>